<dbReference type="Proteomes" id="UP000271098">
    <property type="component" value="Unassembled WGS sequence"/>
</dbReference>
<evidence type="ECO:0000259" key="1">
    <source>
        <dbReference type="Pfam" id="PF00755"/>
    </source>
</evidence>
<evidence type="ECO:0000313" key="4">
    <source>
        <dbReference type="WBParaSite" id="GPUH_0000793201-mRNA-1"/>
    </source>
</evidence>
<organism evidence="4">
    <name type="scientific">Gongylonema pulchrum</name>
    <dbReference type="NCBI Taxonomy" id="637853"/>
    <lineage>
        <taxon>Eukaryota</taxon>
        <taxon>Metazoa</taxon>
        <taxon>Ecdysozoa</taxon>
        <taxon>Nematoda</taxon>
        <taxon>Chromadorea</taxon>
        <taxon>Rhabditida</taxon>
        <taxon>Spirurina</taxon>
        <taxon>Spiruromorpha</taxon>
        <taxon>Spiruroidea</taxon>
        <taxon>Gongylonematidae</taxon>
        <taxon>Gongylonema</taxon>
    </lineage>
</organism>
<gene>
    <name evidence="2" type="ORF">GPUH_LOCUS7922</name>
</gene>
<accession>A0A183DGT2</accession>
<reference evidence="4" key="1">
    <citation type="submission" date="2016-06" db="UniProtKB">
        <authorList>
            <consortium name="WormBaseParasite"/>
        </authorList>
    </citation>
    <scope>IDENTIFICATION</scope>
</reference>
<dbReference type="AlphaFoldDB" id="A0A183DGT2"/>
<evidence type="ECO:0000313" key="3">
    <source>
        <dbReference type="Proteomes" id="UP000271098"/>
    </source>
</evidence>
<dbReference type="EMBL" id="UYRT01021714">
    <property type="protein sequence ID" value="VDK60129.1"/>
    <property type="molecule type" value="Genomic_DNA"/>
</dbReference>
<proteinExistence type="predicted"/>
<protein>
    <submittedName>
        <fullName evidence="4">Carn_acyltransf domain-containing protein</fullName>
    </submittedName>
</protein>
<keyword evidence="3" id="KW-1185">Reference proteome</keyword>
<feature type="domain" description="Choline/carnitine acyltransferase" evidence="1">
    <location>
        <begin position="1"/>
        <end position="66"/>
    </location>
</feature>
<dbReference type="SUPFAM" id="SSF52777">
    <property type="entry name" value="CoA-dependent acyltransferases"/>
    <property type="match status" value="1"/>
</dbReference>
<dbReference type="Pfam" id="PF00755">
    <property type="entry name" value="Carn_acyltransf"/>
    <property type="match status" value="1"/>
</dbReference>
<dbReference type="InterPro" id="IPR039551">
    <property type="entry name" value="Cho/carn_acyl_trans"/>
</dbReference>
<dbReference type="WBParaSite" id="GPUH_0000793201-mRNA-1">
    <property type="protein sequence ID" value="GPUH_0000793201-mRNA-1"/>
    <property type="gene ID" value="GPUH_0000793201"/>
</dbReference>
<dbReference type="Gene3D" id="3.30.559.70">
    <property type="entry name" value="Choline/Carnitine o-acyltransferase, domain 2"/>
    <property type="match status" value="1"/>
</dbReference>
<reference evidence="2 3" key="2">
    <citation type="submission" date="2018-11" db="EMBL/GenBank/DDBJ databases">
        <authorList>
            <consortium name="Pathogen Informatics"/>
        </authorList>
    </citation>
    <scope>NUCLEOTIDE SEQUENCE [LARGE SCALE GENOMIC DNA]</scope>
</reference>
<name>A0A183DGT2_9BILA</name>
<sequence length="67" mass="7428">MTYEHTPTEGPPIANLMDFVCNEFKSGNFDNEDATGSVEPTTPVHFTVSDSDKETILQSKTNIDTYV</sequence>
<evidence type="ECO:0000313" key="2">
    <source>
        <dbReference type="EMBL" id="VDK60129.1"/>
    </source>
</evidence>
<dbReference type="OrthoDB" id="240216at2759"/>
<dbReference type="InterPro" id="IPR042231">
    <property type="entry name" value="Cho/carn_acyl_trans_2"/>
</dbReference>